<keyword evidence="1 3" id="KW-0732">Signal</keyword>
<evidence type="ECO:0000256" key="2">
    <source>
        <dbReference type="ARBA" id="ARBA00023157"/>
    </source>
</evidence>
<dbReference type="InterPro" id="IPR003599">
    <property type="entry name" value="Ig_sub"/>
</dbReference>
<name>A0ABR0YYZ2_HUSHU</name>
<gene>
    <name evidence="5" type="ORF">HHUSO_G21403</name>
</gene>
<evidence type="ECO:0000313" key="5">
    <source>
        <dbReference type="EMBL" id="KAK6477802.1"/>
    </source>
</evidence>
<feature type="signal peptide" evidence="3">
    <location>
        <begin position="1"/>
        <end position="17"/>
    </location>
</feature>
<comment type="caution">
    <text evidence="5">The sequence shown here is derived from an EMBL/GenBank/DDBJ whole genome shotgun (WGS) entry which is preliminary data.</text>
</comment>
<dbReference type="Gene3D" id="2.60.40.10">
    <property type="entry name" value="Immunoglobulins"/>
    <property type="match status" value="4"/>
</dbReference>
<dbReference type="InterPro" id="IPR036179">
    <property type="entry name" value="Ig-like_dom_sf"/>
</dbReference>
<dbReference type="InterPro" id="IPR007110">
    <property type="entry name" value="Ig-like_dom"/>
</dbReference>
<protein>
    <submittedName>
        <fullName evidence="5">Fc receptor-like protein 6 isoform X3</fullName>
    </submittedName>
</protein>
<dbReference type="PANTHER" id="PTHR11481:SF64">
    <property type="entry name" value="FC RECEPTOR-LIKE PROTEIN 4"/>
    <property type="match status" value="1"/>
</dbReference>
<evidence type="ECO:0000256" key="3">
    <source>
        <dbReference type="SAM" id="SignalP"/>
    </source>
</evidence>
<dbReference type="InterPro" id="IPR013783">
    <property type="entry name" value="Ig-like_fold"/>
</dbReference>
<feature type="chain" id="PRO_5047363477" evidence="3">
    <location>
        <begin position="18"/>
        <end position="485"/>
    </location>
</feature>
<dbReference type="Proteomes" id="UP001369086">
    <property type="component" value="Unassembled WGS sequence"/>
</dbReference>
<evidence type="ECO:0000256" key="1">
    <source>
        <dbReference type="ARBA" id="ARBA00022729"/>
    </source>
</evidence>
<feature type="domain" description="Ig-like" evidence="4">
    <location>
        <begin position="25"/>
        <end position="118"/>
    </location>
</feature>
<dbReference type="Pfam" id="PF13927">
    <property type="entry name" value="Ig_3"/>
    <property type="match status" value="1"/>
</dbReference>
<accession>A0ABR0YYZ2</accession>
<feature type="domain" description="Ig-like" evidence="4">
    <location>
        <begin position="121"/>
        <end position="203"/>
    </location>
</feature>
<dbReference type="PROSITE" id="PS50835">
    <property type="entry name" value="IG_LIKE"/>
    <property type="match status" value="4"/>
</dbReference>
<proteinExistence type="predicted"/>
<dbReference type="SMART" id="SM00408">
    <property type="entry name" value="IGc2"/>
    <property type="match status" value="4"/>
</dbReference>
<sequence>MQACELAFLILLTVVSCSKQYEELPQTTLTLEPPFPEIFTGETVTLRCGVEGGSTGWKYLWYKDSEDTPGLQTAGCSITGDSYTITAAAVSDQGQYFCRGQRKSRPSFSQLSDEVTVTVSDQWVILQTPPQPVFEGDTLTLRCHVWGYTATRFVFYKDNKWLQSQADTELSVDRVSKSDEGSYKCTARWSSTYSGDSAEVRVSVREGRPKPALTREPAGKIFDGDTITLSCVVEGGSGGWRYLWYKDRQGAPVYQTDSSSGTGAGYTISAAALSHSGEYWCGAGRGRNTSYSQYSDPIWVNVTALFSRVTLTASPGATVKEGEALNLTCEAAVNKNPRPQLHYTIVRDGEPVTNSTDSALYSIASTEKSHTGSYTCAVESQGVRKSSQELHIELQKSWSWIIAALSVSLVLIVIHSPLLSPPQSPVTAVHVTDTPSTSSGDEILYSVIDLKNAKPAKPRPKRDCDVLYSAVLVKTPEVKEEGPQG</sequence>
<dbReference type="EMBL" id="JAHFZB010000020">
    <property type="protein sequence ID" value="KAK6477802.1"/>
    <property type="molecule type" value="Genomic_DNA"/>
</dbReference>
<evidence type="ECO:0000259" key="4">
    <source>
        <dbReference type="PROSITE" id="PS50835"/>
    </source>
</evidence>
<dbReference type="SUPFAM" id="SSF48726">
    <property type="entry name" value="Immunoglobulin"/>
    <property type="match status" value="4"/>
</dbReference>
<dbReference type="InterPro" id="IPR003598">
    <property type="entry name" value="Ig_sub2"/>
</dbReference>
<feature type="domain" description="Ig-like" evidence="4">
    <location>
        <begin position="209"/>
        <end position="292"/>
    </location>
</feature>
<dbReference type="SMART" id="SM00409">
    <property type="entry name" value="IG"/>
    <property type="match status" value="4"/>
</dbReference>
<dbReference type="Pfam" id="PF13895">
    <property type="entry name" value="Ig_2"/>
    <property type="match status" value="3"/>
</dbReference>
<organism evidence="5 6">
    <name type="scientific">Huso huso</name>
    <name type="common">Beluga</name>
    <name type="synonym">Acipenser huso</name>
    <dbReference type="NCBI Taxonomy" id="61971"/>
    <lineage>
        <taxon>Eukaryota</taxon>
        <taxon>Metazoa</taxon>
        <taxon>Chordata</taxon>
        <taxon>Craniata</taxon>
        <taxon>Vertebrata</taxon>
        <taxon>Euteleostomi</taxon>
        <taxon>Actinopterygii</taxon>
        <taxon>Chondrostei</taxon>
        <taxon>Acipenseriformes</taxon>
        <taxon>Acipenseridae</taxon>
        <taxon>Huso</taxon>
    </lineage>
</organism>
<feature type="domain" description="Ig-like" evidence="4">
    <location>
        <begin position="307"/>
        <end position="393"/>
    </location>
</feature>
<dbReference type="PANTHER" id="PTHR11481">
    <property type="entry name" value="IMMUNOGLOBULIN FC RECEPTOR"/>
    <property type="match status" value="1"/>
</dbReference>
<evidence type="ECO:0000313" key="6">
    <source>
        <dbReference type="Proteomes" id="UP001369086"/>
    </source>
</evidence>
<keyword evidence="2" id="KW-1015">Disulfide bond</keyword>
<reference evidence="5 6" key="1">
    <citation type="submission" date="2021-05" db="EMBL/GenBank/DDBJ databases">
        <authorList>
            <person name="Zahm M."/>
            <person name="Klopp C."/>
            <person name="Cabau C."/>
            <person name="Kuhl H."/>
            <person name="Suciu R."/>
            <person name="Ciorpac M."/>
            <person name="Holostenco D."/>
            <person name="Gessner J."/>
            <person name="Wuertz S."/>
            <person name="Hohne C."/>
            <person name="Stock M."/>
            <person name="Gislard M."/>
            <person name="Lluch J."/>
            <person name="Milhes M."/>
            <person name="Lampietro C."/>
            <person name="Lopez Roques C."/>
            <person name="Donnadieu C."/>
            <person name="Du K."/>
            <person name="Schartl M."/>
            <person name="Guiguen Y."/>
        </authorList>
    </citation>
    <scope>NUCLEOTIDE SEQUENCE [LARGE SCALE GENOMIC DNA]</scope>
    <source>
        <strain evidence="5">Hh-F2</strain>
        <tissue evidence="5">Blood</tissue>
    </source>
</reference>
<dbReference type="InterPro" id="IPR050488">
    <property type="entry name" value="Ig_Fc_receptor"/>
</dbReference>
<keyword evidence="6" id="KW-1185">Reference proteome</keyword>